<name>A0ABU0VXD1_9RHOB</name>
<organism evidence="1 2">
    <name type="scientific">Pseudogemmobacter lacusdianii</name>
    <dbReference type="NCBI Taxonomy" id="3069608"/>
    <lineage>
        <taxon>Bacteria</taxon>
        <taxon>Pseudomonadati</taxon>
        <taxon>Pseudomonadota</taxon>
        <taxon>Alphaproteobacteria</taxon>
        <taxon>Rhodobacterales</taxon>
        <taxon>Paracoccaceae</taxon>
        <taxon>Pseudogemmobacter</taxon>
    </lineage>
</organism>
<dbReference type="PANTHER" id="PTHR43881">
    <property type="entry name" value="GAMMA-GLUTAMYLTRANSPEPTIDASE (AFU_ORTHOLOGUE AFUA_4G13580)"/>
    <property type="match status" value="1"/>
</dbReference>
<dbReference type="Proteomes" id="UP001239680">
    <property type="component" value="Unassembled WGS sequence"/>
</dbReference>
<keyword evidence="2" id="KW-1185">Reference proteome</keyword>
<dbReference type="InterPro" id="IPR043137">
    <property type="entry name" value="GGT_ssub_C"/>
</dbReference>
<dbReference type="InterPro" id="IPR043138">
    <property type="entry name" value="GGT_lsub"/>
</dbReference>
<dbReference type="SUPFAM" id="SSF56235">
    <property type="entry name" value="N-terminal nucleophile aminohydrolases (Ntn hydrolases)"/>
    <property type="match status" value="1"/>
</dbReference>
<accession>A0ABU0VXD1</accession>
<evidence type="ECO:0000313" key="2">
    <source>
        <dbReference type="Proteomes" id="UP001239680"/>
    </source>
</evidence>
<dbReference type="RefSeq" id="WP_306679978.1">
    <property type="nucleotide sequence ID" value="NZ_JAVDBT010000006.1"/>
</dbReference>
<evidence type="ECO:0000313" key="1">
    <source>
        <dbReference type="EMBL" id="MDQ2066278.1"/>
    </source>
</evidence>
<dbReference type="Gene3D" id="1.10.246.130">
    <property type="match status" value="1"/>
</dbReference>
<dbReference type="InterPro" id="IPR052896">
    <property type="entry name" value="GGT-like_enzyme"/>
</dbReference>
<dbReference type="PANTHER" id="PTHR43881:SF1">
    <property type="entry name" value="GAMMA-GLUTAMYLTRANSPEPTIDASE (AFU_ORTHOLOGUE AFUA_4G13580)"/>
    <property type="match status" value="1"/>
</dbReference>
<reference evidence="1 2" key="1">
    <citation type="submission" date="2023-08" db="EMBL/GenBank/DDBJ databases">
        <title>Characterization of two Paracoccaceae strains isolated from Phycosphere and proposal of Xinfangfangia lacusdiani sp. nov.</title>
        <authorList>
            <person name="Deng Y."/>
            <person name="Zhang Y.Q."/>
        </authorList>
    </citation>
    <scope>NUCLEOTIDE SEQUENCE [LARGE SCALE GENOMIC DNA]</scope>
    <source>
        <strain evidence="1 2">CPCC 101601</strain>
    </source>
</reference>
<protein>
    <submittedName>
        <fullName evidence="1">Gamma-glutamyltransferase family protein</fullName>
    </submittedName>
</protein>
<dbReference type="Gene3D" id="3.60.20.40">
    <property type="match status" value="1"/>
</dbReference>
<comment type="caution">
    <text evidence="1">The sequence shown here is derived from an EMBL/GenBank/DDBJ whole genome shotgun (WGS) entry which is preliminary data.</text>
</comment>
<proteinExistence type="predicted"/>
<dbReference type="InterPro" id="IPR029055">
    <property type="entry name" value="Ntn_hydrolases_N"/>
</dbReference>
<dbReference type="PRINTS" id="PR01210">
    <property type="entry name" value="GGTRANSPTASE"/>
</dbReference>
<sequence length="523" mass="55104">MRDFHLAGRSTVHAMNGMVATSHPLASLTAIDTLRAGGNAVDAALAAAFVLGLAEPQMTGIGGDCFVLLKPAGTEDVIGLNGSGRAPAGLSAERLRAEGHATMPLHGVLPVTLPGAIDAFCRLHTDHGSQPLDQILAPAIAYAEAGIPVAPRTAFDWADDLPVLQGRAREIFSFSGAAPRAGQLYRNPLQAEVLRRIAREGRKGFYEGEVAEDMIASLRALGGCHTLDDLAATACNYTTPISGNYNGLELLEHPPNGQGATAILMLNILKRFDIAKLSPHSAQRAHLEAEAAKLAYDARNRFIADPAQRLDHMLSAETADRLAALIDPDYAMANAAPLTEAVHKDTVYLTVVDRDRMAISLIYSIFWGFGSGLASDKFGINFQNRGAGFTLQQGHPNEAAGGKRPMHTIIPGMIRQNGRVTMPFGVMGGAYQPAGHAHFVSNLADFGMDPQEAIDAPRSFAGSEGLEVERGYTDEARRALAAMGHAVTIPGTPLGGAQAILIGEDGGLTGASDPRKDGCALGY</sequence>
<gene>
    <name evidence="1" type="ORF">Q9295_07835</name>
</gene>
<dbReference type="EMBL" id="JAVDBT010000006">
    <property type="protein sequence ID" value="MDQ2066278.1"/>
    <property type="molecule type" value="Genomic_DNA"/>
</dbReference>
<dbReference type="Pfam" id="PF01019">
    <property type="entry name" value="G_glu_transpept"/>
    <property type="match status" value="1"/>
</dbReference>